<protein>
    <submittedName>
        <fullName evidence="2">Uncharacterized protein</fullName>
    </submittedName>
</protein>
<feature type="signal peptide" evidence="1">
    <location>
        <begin position="1"/>
        <end position="25"/>
    </location>
</feature>
<feature type="chain" id="PRO_5043572516" evidence="1">
    <location>
        <begin position="26"/>
        <end position="72"/>
    </location>
</feature>
<dbReference type="EMBL" id="CARXXK010000002">
    <property type="protein sequence ID" value="CAI6352933.1"/>
    <property type="molecule type" value="Genomic_DNA"/>
</dbReference>
<name>A0AAV0WB96_9HEMI</name>
<dbReference type="Proteomes" id="UP001160148">
    <property type="component" value="Unassembled WGS sequence"/>
</dbReference>
<comment type="caution">
    <text evidence="2">The sequence shown here is derived from an EMBL/GenBank/DDBJ whole genome shotgun (WGS) entry which is preliminary data.</text>
</comment>
<dbReference type="AlphaFoldDB" id="A0AAV0WB96"/>
<keyword evidence="1" id="KW-0732">Signal</keyword>
<evidence type="ECO:0000313" key="2">
    <source>
        <dbReference type="EMBL" id="CAI6352933.1"/>
    </source>
</evidence>
<evidence type="ECO:0000313" key="3">
    <source>
        <dbReference type="Proteomes" id="UP001160148"/>
    </source>
</evidence>
<evidence type="ECO:0000256" key="1">
    <source>
        <dbReference type="SAM" id="SignalP"/>
    </source>
</evidence>
<organism evidence="2 3">
    <name type="scientific">Macrosiphum euphorbiae</name>
    <name type="common">potato aphid</name>
    <dbReference type="NCBI Taxonomy" id="13131"/>
    <lineage>
        <taxon>Eukaryota</taxon>
        <taxon>Metazoa</taxon>
        <taxon>Ecdysozoa</taxon>
        <taxon>Arthropoda</taxon>
        <taxon>Hexapoda</taxon>
        <taxon>Insecta</taxon>
        <taxon>Pterygota</taxon>
        <taxon>Neoptera</taxon>
        <taxon>Paraneoptera</taxon>
        <taxon>Hemiptera</taxon>
        <taxon>Sternorrhyncha</taxon>
        <taxon>Aphidomorpha</taxon>
        <taxon>Aphidoidea</taxon>
        <taxon>Aphididae</taxon>
        <taxon>Macrosiphini</taxon>
        <taxon>Macrosiphum</taxon>
    </lineage>
</organism>
<sequence length="72" mass="8061">MASTPWFRLPATFWILGAFPSAAMTVNTEQDHHSYDGYVHYDDACIAKTCGNTQRGNGGYEFVRVRKGKLCT</sequence>
<gene>
    <name evidence="2" type="ORF">MEUPH1_LOCUS9119</name>
</gene>
<proteinExistence type="predicted"/>
<reference evidence="2 3" key="1">
    <citation type="submission" date="2023-01" db="EMBL/GenBank/DDBJ databases">
        <authorList>
            <person name="Whitehead M."/>
        </authorList>
    </citation>
    <scope>NUCLEOTIDE SEQUENCE [LARGE SCALE GENOMIC DNA]</scope>
</reference>
<keyword evidence="3" id="KW-1185">Reference proteome</keyword>
<accession>A0AAV0WB96</accession>